<comment type="caution">
    <text evidence="2">The sequence shown here is derived from an EMBL/GenBank/DDBJ whole genome shotgun (WGS) entry which is preliminary data.</text>
</comment>
<keyword evidence="3" id="KW-1185">Reference proteome</keyword>
<proteinExistence type="predicted"/>
<dbReference type="Proteomes" id="UP000607653">
    <property type="component" value="Unassembled WGS sequence"/>
</dbReference>
<dbReference type="AlphaFoldDB" id="A0A822XLB9"/>
<dbReference type="EMBL" id="DUZY01000001">
    <property type="protein sequence ID" value="DAD19961.1"/>
    <property type="molecule type" value="Genomic_DNA"/>
</dbReference>
<feature type="region of interest" description="Disordered" evidence="1">
    <location>
        <begin position="14"/>
        <end position="34"/>
    </location>
</feature>
<organism evidence="2 3">
    <name type="scientific">Nelumbo nucifera</name>
    <name type="common">Sacred lotus</name>
    <dbReference type="NCBI Taxonomy" id="4432"/>
    <lineage>
        <taxon>Eukaryota</taxon>
        <taxon>Viridiplantae</taxon>
        <taxon>Streptophyta</taxon>
        <taxon>Embryophyta</taxon>
        <taxon>Tracheophyta</taxon>
        <taxon>Spermatophyta</taxon>
        <taxon>Magnoliopsida</taxon>
        <taxon>Proteales</taxon>
        <taxon>Nelumbonaceae</taxon>
        <taxon>Nelumbo</taxon>
    </lineage>
</organism>
<gene>
    <name evidence="2" type="ORF">HUJ06_021424</name>
</gene>
<reference evidence="2 3" key="1">
    <citation type="journal article" date="2020" name="Mol. Biol. Evol.">
        <title>Distinct Expression and Methylation Patterns for Genes with Different Fates following a Single Whole-Genome Duplication in Flowering Plants.</title>
        <authorList>
            <person name="Shi T."/>
            <person name="Rahmani R.S."/>
            <person name="Gugger P.F."/>
            <person name="Wang M."/>
            <person name="Li H."/>
            <person name="Zhang Y."/>
            <person name="Li Z."/>
            <person name="Wang Q."/>
            <person name="Van de Peer Y."/>
            <person name="Marchal K."/>
            <person name="Chen J."/>
        </authorList>
    </citation>
    <scope>NUCLEOTIDE SEQUENCE [LARGE SCALE GENOMIC DNA]</scope>
    <source>
        <tissue evidence="2">Leaf</tissue>
    </source>
</reference>
<protein>
    <submittedName>
        <fullName evidence="2">Uncharacterized protein</fullName>
    </submittedName>
</protein>
<name>A0A822XLB9_NELNU</name>
<sequence length="34" mass="3971">MFLNKILNWSGTHLPKKKKKNWSGTQAPNFRVEA</sequence>
<accession>A0A822XLB9</accession>
<evidence type="ECO:0000313" key="2">
    <source>
        <dbReference type="EMBL" id="DAD19961.1"/>
    </source>
</evidence>
<evidence type="ECO:0000313" key="3">
    <source>
        <dbReference type="Proteomes" id="UP000607653"/>
    </source>
</evidence>
<evidence type="ECO:0000256" key="1">
    <source>
        <dbReference type="SAM" id="MobiDB-lite"/>
    </source>
</evidence>